<comment type="similarity">
    <text evidence="6">Belongs to the class I-like SAM-binding methyltransferase superfamily. C5-methyltransferase family.</text>
</comment>
<reference evidence="7 8" key="1">
    <citation type="submission" date="2023-03" db="EMBL/GenBank/DDBJ databases">
        <title>Bacillus Genome Sequencing.</title>
        <authorList>
            <person name="Dunlap C."/>
        </authorList>
    </citation>
    <scope>NUCLEOTIDE SEQUENCE [LARGE SCALE GENOMIC DNA]</scope>
    <source>
        <strain evidence="7 8">NRS-52</strain>
    </source>
</reference>
<dbReference type="PROSITE" id="PS00095">
    <property type="entry name" value="C5_MTASE_2"/>
    <property type="match status" value="1"/>
</dbReference>
<dbReference type="InterPro" id="IPR050390">
    <property type="entry name" value="C5-Methyltransferase"/>
</dbReference>
<dbReference type="Gene3D" id="3.90.120.10">
    <property type="entry name" value="DNA Methylase, subunit A, domain 2"/>
    <property type="match status" value="1"/>
</dbReference>
<evidence type="ECO:0000313" key="7">
    <source>
        <dbReference type="EMBL" id="MED5018459.1"/>
    </source>
</evidence>
<dbReference type="EC" id="2.1.1.37" evidence="1"/>
<comment type="caution">
    <text evidence="7">The sequence shown here is derived from an EMBL/GenBank/DDBJ whole genome shotgun (WGS) entry which is preliminary data.</text>
</comment>
<dbReference type="InterPro" id="IPR001525">
    <property type="entry name" value="C5_MeTfrase"/>
</dbReference>
<accession>A0ABU6PUA2</accession>
<dbReference type="RefSeq" id="WP_328278760.1">
    <property type="nucleotide sequence ID" value="NZ_JARTLD010000035.1"/>
</dbReference>
<proteinExistence type="inferred from homology"/>
<dbReference type="Pfam" id="PF00145">
    <property type="entry name" value="DNA_methylase"/>
    <property type="match status" value="2"/>
</dbReference>
<name>A0ABU6PUA2_9BACL</name>
<evidence type="ECO:0000256" key="2">
    <source>
        <dbReference type="ARBA" id="ARBA00022603"/>
    </source>
</evidence>
<dbReference type="PANTHER" id="PTHR10629:SF52">
    <property type="entry name" value="DNA (CYTOSINE-5)-METHYLTRANSFERASE 1"/>
    <property type="match status" value="1"/>
</dbReference>
<dbReference type="PANTHER" id="PTHR10629">
    <property type="entry name" value="CYTOSINE-SPECIFIC METHYLTRANSFERASE"/>
    <property type="match status" value="1"/>
</dbReference>
<evidence type="ECO:0000256" key="3">
    <source>
        <dbReference type="ARBA" id="ARBA00022679"/>
    </source>
</evidence>
<dbReference type="InterPro" id="IPR018117">
    <property type="entry name" value="C5_DNA_meth_AS"/>
</dbReference>
<feature type="active site" evidence="6">
    <location>
        <position position="85"/>
    </location>
</feature>
<evidence type="ECO:0000313" key="8">
    <source>
        <dbReference type="Proteomes" id="UP001343257"/>
    </source>
</evidence>
<dbReference type="SUPFAM" id="SSF53335">
    <property type="entry name" value="S-adenosyl-L-methionine-dependent methyltransferases"/>
    <property type="match status" value="2"/>
</dbReference>
<evidence type="ECO:0000256" key="5">
    <source>
        <dbReference type="ARBA" id="ARBA00022747"/>
    </source>
</evidence>
<protein>
    <recommendedName>
        <fullName evidence="1">DNA (cytosine-5-)-methyltransferase</fullName>
        <ecNumber evidence="1">2.1.1.37</ecNumber>
    </recommendedName>
</protein>
<keyword evidence="2 6" id="KW-0489">Methyltransferase</keyword>
<dbReference type="GO" id="GO:0003886">
    <property type="term" value="F:DNA (cytosine-5-)-methyltransferase activity"/>
    <property type="evidence" value="ECO:0007669"/>
    <property type="project" value="UniProtKB-EC"/>
</dbReference>
<keyword evidence="3 6" id="KW-0808">Transferase</keyword>
<keyword evidence="4 6" id="KW-0949">S-adenosyl-L-methionine</keyword>
<dbReference type="PRINTS" id="PR00105">
    <property type="entry name" value="C5METTRFRASE"/>
</dbReference>
<evidence type="ECO:0000256" key="1">
    <source>
        <dbReference type="ARBA" id="ARBA00011975"/>
    </source>
</evidence>
<dbReference type="Gene3D" id="3.40.50.150">
    <property type="entry name" value="Vaccinia Virus protein VP39"/>
    <property type="match status" value="2"/>
</dbReference>
<evidence type="ECO:0000256" key="4">
    <source>
        <dbReference type="ARBA" id="ARBA00022691"/>
    </source>
</evidence>
<organism evidence="7 8">
    <name type="scientific">Paenibacillus chibensis</name>
    <dbReference type="NCBI Taxonomy" id="59846"/>
    <lineage>
        <taxon>Bacteria</taxon>
        <taxon>Bacillati</taxon>
        <taxon>Bacillota</taxon>
        <taxon>Bacilli</taxon>
        <taxon>Bacillales</taxon>
        <taxon>Paenibacillaceae</taxon>
        <taxon>Paenibacillus</taxon>
    </lineage>
</organism>
<dbReference type="InterPro" id="IPR031303">
    <property type="entry name" value="C5_meth_CS"/>
</dbReference>
<gene>
    <name evidence="7" type="ORF">P9847_14210</name>
</gene>
<dbReference type="EMBL" id="JARTLD010000035">
    <property type="protein sequence ID" value="MED5018459.1"/>
    <property type="molecule type" value="Genomic_DNA"/>
</dbReference>
<dbReference type="PROSITE" id="PS00094">
    <property type="entry name" value="C5_MTASE_1"/>
    <property type="match status" value="1"/>
</dbReference>
<dbReference type="InterPro" id="IPR029063">
    <property type="entry name" value="SAM-dependent_MTases_sf"/>
</dbReference>
<dbReference type="GO" id="GO:0032259">
    <property type="term" value="P:methylation"/>
    <property type="evidence" value="ECO:0007669"/>
    <property type="project" value="UniProtKB-KW"/>
</dbReference>
<dbReference type="PROSITE" id="PS51679">
    <property type="entry name" value="SAM_MT_C5"/>
    <property type="match status" value="1"/>
</dbReference>
<evidence type="ECO:0000256" key="6">
    <source>
        <dbReference type="PROSITE-ProRule" id="PRU01016"/>
    </source>
</evidence>
<sequence>MSTNLTAVDLFSGAGGLSLGFLQTGQIEIAVAVENNKSARETYSFNHQNVKMYGDIRNVDYGEILEECTKLGNKKVNIVFGGPPCQGFSNANRQKAGLISANNQLVKEFVKAIERLNPDGFVMENVKELKSNKHKFFLSSHDEQEVEELQLSPAEEKVSLGEVNALKSELLAFLNDVHYEISITNYTITDKGLFSKLSSLNRKKKQAELYLNKTRVAIKGFYNNWEKQHNLYWSPEYKEMWMRLKDLFQDEESPLEEIFACLNKVISIQQIIMRVGEIELNGLKADDFYSNDVEILVNLKTYIVLDYLKAKFKSLGYKINEDQLILNSANFGAPQQRERLFLLGIREELVISNDINLPEPIIKNPEDYYTVKDAIEDLENVTPLVLMEEDKPLPKTKFPHANPLLKYLQADREKVQNHIMTDTRETALQRFKVLQPGQNFHHLDESYKLTYSNPKRTQNTVYLRLNYNTPSGTVLNIRKSMWIHPVKNRAVSIREAARLQTFPDSFVFMGGKDAQYQQVGNAVPPLLGRAVAEQLLFYLGRSVETTLKDLINPCETANI</sequence>
<dbReference type="Proteomes" id="UP001343257">
    <property type="component" value="Unassembled WGS sequence"/>
</dbReference>
<keyword evidence="8" id="KW-1185">Reference proteome</keyword>
<keyword evidence="5" id="KW-0680">Restriction system</keyword>